<dbReference type="Gene3D" id="3.10.10.10">
    <property type="entry name" value="HIV Type 1 Reverse Transcriptase, subunit A, domain 1"/>
    <property type="match status" value="1"/>
</dbReference>
<reference evidence="12 13" key="1">
    <citation type="submission" date="2015-04" db="EMBL/GenBank/DDBJ databases">
        <title>Lasius niger genome sequencing.</title>
        <authorList>
            <person name="Konorov E.A."/>
            <person name="Nikitin M.A."/>
            <person name="Kirill M.V."/>
            <person name="Chang P."/>
        </authorList>
    </citation>
    <scope>NUCLEOTIDE SEQUENCE [LARGE SCALE GENOMIC DNA]</scope>
    <source>
        <tissue evidence="12">Whole</tissue>
    </source>
</reference>
<dbReference type="Pfam" id="PF00078">
    <property type="entry name" value="RVT_1"/>
    <property type="match status" value="1"/>
</dbReference>
<keyword evidence="5" id="KW-0540">Nuclease</keyword>
<proteinExistence type="predicted"/>
<dbReference type="InterPro" id="IPR012337">
    <property type="entry name" value="RNaseH-like_sf"/>
</dbReference>
<dbReference type="GO" id="GO:0006508">
    <property type="term" value="P:proteolysis"/>
    <property type="evidence" value="ECO:0007669"/>
    <property type="project" value="UniProtKB-KW"/>
</dbReference>
<keyword evidence="8" id="KW-0695">RNA-directed DNA polymerase</keyword>
<evidence type="ECO:0000313" key="12">
    <source>
        <dbReference type="EMBL" id="KMQ88680.1"/>
    </source>
</evidence>
<dbReference type="InterPro" id="IPR043502">
    <property type="entry name" value="DNA/RNA_pol_sf"/>
</dbReference>
<dbReference type="Gene3D" id="2.40.70.10">
    <property type="entry name" value="Acid Proteases"/>
    <property type="match status" value="1"/>
</dbReference>
<dbReference type="FunFam" id="3.10.20.370:FF:000001">
    <property type="entry name" value="Retrovirus-related Pol polyprotein from transposon 17.6-like protein"/>
    <property type="match status" value="1"/>
</dbReference>
<dbReference type="InterPro" id="IPR041588">
    <property type="entry name" value="Integrase_H2C2"/>
</dbReference>
<gene>
    <name evidence="12" type="ORF">RF55_11790</name>
</gene>
<evidence type="ECO:0000256" key="7">
    <source>
        <dbReference type="ARBA" id="ARBA00022801"/>
    </source>
</evidence>
<dbReference type="GO" id="GO:0008270">
    <property type="term" value="F:zinc ion binding"/>
    <property type="evidence" value="ECO:0007669"/>
    <property type="project" value="InterPro"/>
</dbReference>
<dbReference type="InterPro" id="IPR001584">
    <property type="entry name" value="Integrase_cat-core"/>
</dbReference>
<dbReference type="SUPFAM" id="SSF53098">
    <property type="entry name" value="Ribonuclease H-like"/>
    <property type="match status" value="1"/>
</dbReference>
<dbReference type="PaxDb" id="67767-A0A0J7N7Q7"/>
<dbReference type="PANTHER" id="PTHR37984">
    <property type="entry name" value="PROTEIN CBG26694"/>
    <property type="match status" value="1"/>
</dbReference>
<evidence type="ECO:0000256" key="1">
    <source>
        <dbReference type="ARBA" id="ARBA00012493"/>
    </source>
</evidence>
<feature type="region of interest" description="Disordered" evidence="9">
    <location>
        <begin position="1"/>
        <end position="61"/>
    </location>
</feature>
<dbReference type="PROSITE" id="PS50878">
    <property type="entry name" value="RT_POL"/>
    <property type="match status" value="1"/>
</dbReference>
<evidence type="ECO:0000256" key="5">
    <source>
        <dbReference type="ARBA" id="ARBA00022722"/>
    </source>
</evidence>
<dbReference type="InterPro" id="IPR036397">
    <property type="entry name" value="RNaseH_sf"/>
</dbReference>
<dbReference type="FunFam" id="3.30.420.10:FF:000032">
    <property type="entry name" value="Retrovirus-related Pol polyprotein from transposon 297-like Protein"/>
    <property type="match status" value="1"/>
</dbReference>
<organism evidence="12 13">
    <name type="scientific">Lasius niger</name>
    <name type="common">Black garden ant</name>
    <dbReference type="NCBI Taxonomy" id="67767"/>
    <lineage>
        <taxon>Eukaryota</taxon>
        <taxon>Metazoa</taxon>
        <taxon>Ecdysozoa</taxon>
        <taxon>Arthropoda</taxon>
        <taxon>Hexapoda</taxon>
        <taxon>Insecta</taxon>
        <taxon>Pterygota</taxon>
        <taxon>Neoptera</taxon>
        <taxon>Endopterygota</taxon>
        <taxon>Hymenoptera</taxon>
        <taxon>Apocrita</taxon>
        <taxon>Aculeata</taxon>
        <taxon>Formicoidea</taxon>
        <taxon>Formicidae</taxon>
        <taxon>Formicinae</taxon>
        <taxon>Lasius</taxon>
        <taxon>Lasius</taxon>
    </lineage>
</organism>
<evidence type="ECO:0000256" key="6">
    <source>
        <dbReference type="ARBA" id="ARBA00022759"/>
    </source>
</evidence>
<dbReference type="Gene3D" id="3.30.70.270">
    <property type="match status" value="2"/>
</dbReference>
<dbReference type="InterPro" id="IPR036875">
    <property type="entry name" value="Znf_CCHC_sf"/>
</dbReference>
<evidence type="ECO:0000256" key="2">
    <source>
        <dbReference type="ARBA" id="ARBA00022670"/>
    </source>
</evidence>
<dbReference type="GO" id="GO:0015074">
    <property type="term" value="P:DNA integration"/>
    <property type="evidence" value="ECO:0007669"/>
    <property type="project" value="InterPro"/>
</dbReference>
<dbReference type="OrthoDB" id="8193822at2759"/>
<feature type="compositionally biased region" description="Basic and acidic residues" evidence="9">
    <location>
        <begin position="1"/>
        <end position="26"/>
    </location>
</feature>
<dbReference type="Pfam" id="PF00665">
    <property type="entry name" value="rve"/>
    <property type="match status" value="1"/>
</dbReference>
<dbReference type="GO" id="GO:0003964">
    <property type="term" value="F:RNA-directed DNA polymerase activity"/>
    <property type="evidence" value="ECO:0007669"/>
    <property type="project" value="UniProtKB-KW"/>
</dbReference>
<evidence type="ECO:0000256" key="4">
    <source>
        <dbReference type="ARBA" id="ARBA00022695"/>
    </source>
</evidence>
<dbReference type="Gene3D" id="3.30.420.10">
    <property type="entry name" value="Ribonuclease H-like superfamily/Ribonuclease H"/>
    <property type="match status" value="1"/>
</dbReference>
<feature type="domain" description="Reverse transcriptase" evidence="10">
    <location>
        <begin position="967"/>
        <end position="1151"/>
    </location>
</feature>
<dbReference type="FunFam" id="3.10.10.10:FF:000007">
    <property type="entry name" value="Retrovirus-related Pol polyprotein from transposon 17.6-like Protein"/>
    <property type="match status" value="1"/>
</dbReference>
<feature type="compositionally biased region" description="Basic and acidic residues" evidence="9">
    <location>
        <begin position="1475"/>
        <end position="1493"/>
    </location>
</feature>
<evidence type="ECO:0000259" key="11">
    <source>
        <dbReference type="PROSITE" id="PS50994"/>
    </source>
</evidence>
<dbReference type="InterPro" id="IPR000477">
    <property type="entry name" value="RT_dom"/>
</dbReference>
<dbReference type="Pfam" id="PF17917">
    <property type="entry name" value="RT_RNaseH"/>
    <property type="match status" value="1"/>
</dbReference>
<feature type="compositionally biased region" description="Basic and acidic residues" evidence="9">
    <location>
        <begin position="1457"/>
        <end position="1466"/>
    </location>
</feature>
<comment type="caution">
    <text evidence="12">The sequence shown here is derived from an EMBL/GenBank/DDBJ whole genome shotgun (WGS) entry which is preliminary data.</text>
</comment>
<dbReference type="Gene3D" id="4.10.60.10">
    <property type="entry name" value="Zinc finger, CCHC-type"/>
    <property type="match status" value="2"/>
</dbReference>
<dbReference type="SMART" id="SM00343">
    <property type="entry name" value="ZnF_C2HC"/>
    <property type="match status" value="5"/>
</dbReference>
<feature type="region of interest" description="Disordered" evidence="9">
    <location>
        <begin position="1420"/>
        <end position="1442"/>
    </location>
</feature>
<dbReference type="PROSITE" id="PS50994">
    <property type="entry name" value="INTEGRASE"/>
    <property type="match status" value="1"/>
</dbReference>
<keyword evidence="3" id="KW-0808">Transferase</keyword>
<dbReference type="SUPFAM" id="SSF57756">
    <property type="entry name" value="Retrovirus zinc finger-like domains"/>
    <property type="match status" value="1"/>
</dbReference>
<accession>A0A0J7N7Q7</accession>
<dbReference type="FunFam" id="3.30.70.270:FF:000026">
    <property type="entry name" value="Transposon Ty3-G Gag-Pol polyprotein"/>
    <property type="match status" value="1"/>
</dbReference>
<dbReference type="InterPro" id="IPR050951">
    <property type="entry name" value="Retrovirus_Pol_polyprotein"/>
</dbReference>
<keyword evidence="7" id="KW-0378">Hydrolase</keyword>
<feature type="domain" description="Integrase catalytic" evidence="11">
    <location>
        <begin position="1746"/>
        <end position="1907"/>
    </location>
</feature>
<keyword evidence="6 12" id="KW-0255">Endonuclease</keyword>
<feature type="region of interest" description="Disordered" evidence="9">
    <location>
        <begin position="1457"/>
        <end position="1511"/>
    </location>
</feature>
<dbReference type="GO" id="GO:0042575">
    <property type="term" value="C:DNA polymerase complex"/>
    <property type="evidence" value="ECO:0007669"/>
    <property type="project" value="UniProtKB-ARBA"/>
</dbReference>
<dbReference type="InterPro" id="IPR041373">
    <property type="entry name" value="RT_RNaseH"/>
</dbReference>
<dbReference type="GO" id="GO:0003676">
    <property type="term" value="F:nucleic acid binding"/>
    <property type="evidence" value="ECO:0007669"/>
    <property type="project" value="InterPro"/>
</dbReference>
<evidence type="ECO:0000256" key="8">
    <source>
        <dbReference type="ARBA" id="ARBA00022918"/>
    </source>
</evidence>
<evidence type="ECO:0000259" key="10">
    <source>
        <dbReference type="PROSITE" id="PS50878"/>
    </source>
</evidence>
<dbReference type="CDD" id="cd09274">
    <property type="entry name" value="RNase_HI_RT_Ty3"/>
    <property type="match status" value="1"/>
</dbReference>
<evidence type="ECO:0000256" key="9">
    <source>
        <dbReference type="SAM" id="MobiDB-lite"/>
    </source>
</evidence>
<dbReference type="EC" id="2.7.7.49" evidence="1"/>
<keyword evidence="4" id="KW-0548">Nucleotidyltransferase</keyword>
<dbReference type="STRING" id="67767.A0A0J7N7Q7"/>
<dbReference type="Gene3D" id="3.10.20.370">
    <property type="match status" value="1"/>
</dbReference>
<dbReference type="CDD" id="cd01647">
    <property type="entry name" value="RT_LTR"/>
    <property type="match status" value="1"/>
</dbReference>
<dbReference type="PANTHER" id="PTHR37984:SF5">
    <property type="entry name" value="PROTEIN NYNRIN-LIKE"/>
    <property type="match status" value="1"/>
</dbReference>
<keyword evidence="13" id="KW-1185">Reference proteome</keyword>
<dbReference type="EMBL" id="LBMM01008712">
    <property type="protein sequence ID" value="KMQ88680.1"/>
    <property type="molecule type" value="Genomic_DNA"/>
</dbReference>
<dbReference type="SUPFAM" id="SSF56672">
    <property type="entry name" value="DNA/RNA polymerases"/>
    <property type="match status" value="1"/>
</dbReference>
<dbReference type="Proteomes" id="UP000036403">
    <property type="component" value="Unassembled WGS sequence"/>
</dbReference>
<sequence length="2027" mass="232172">MSDGTRSKSDKDEVENLFKQAVDGKKFKSRSKPPTSGPVHVSTPIIPSTSTPRQIDFSLDESSSENTLIYTAEPPEPDSDSSDDITIQPFDTPINNIVDIVDSDSESFETMAQNPFATLKYAVEAVPYFDGNNIPLNYFIEGCEEAKSMLPKEAEKQFTKIIRTRIIGEARRTIQDQEFDTVSQLTSYLKRVYGPSKNVYQLQGELGCIYQKPEEDVITYANRVKILGKQILEAYRSSGHTAPDQDIKTSLEKDMCKCFIRGLKPEIEQRIARELDVKETVADALRIERELKAMTDLRQGQSVHSGQTRPLHTNRLRETCQICYKEGHLANNCRKLNNQPLSQNQNQARLGTEILTCQICKKRGHGADKCRLRDPQARQSINVVQDKTITCQICSKQGHNAKACQQNNTTNANNRITVTCQWCEKPGHSAKNCWKKQNEERNPEGRPGITCQLCEKFGHAAKDCYLKLNGINNYPVYTLGEVTLNLFKIPVSFHIVSHDFPIPQSGILGNDFFKQTSSKIDYAKGYLDVSGISIPFFSPETIIVSPRTESLFYVRVKNPEIKTGYIPRIKLEDGLYIGDTIVENDSGKAYLNIISTLDEEAEVRVPTLRLKPLNEIFSDGSGIKAFDEQEKEESKICEESVNMEGNSIDTEDKIENEENQECDDVTIAREIQEEDEDKKFKDKENIFIEEIQNENKTKIEKINCSNKNLNNLKTLGGGSYQTSPDGNNSRISEENFQTSTENSSSVICEEGSYQTSLRDSTHPYSKNSEGRSFLASLDIKFPRIGLCTEDNNNKLEISHVTMEDLLKEAQKYNLNIDNLKVKNFKTSKNKIKPSSKVLTSLLNKSQEIINKFVRKQKPKHKEKQLINLVNCDSHNCLVVSEETKEDRLTQIIELLRLEHLNNKEQENVIRLISNSQDRFHIPGEKLTATHVLQHQIPTTDDQPINTRQYRFPQIHKEEINKQVGELLEGDIVKQSQSPYNTPIWIVPKKEDSKGNKRWRMVLDFRALNDKTIGDAYPLPNIVDILDQLGGAQYFSVCDLASGFHQIKMDPVDSHKTAFTTPFGHYEFDRMPFGLKNAPATFQRLMDLVLTGLQGEELFVYMDDIVIYATSLEEHERKYNALIERLRKANLKLQPDKCEFLKTEVTYLGHIISKHGVKPDPRKLEAVRNFPRPKTPKNIKQFLGLAGYYRRFIPNFSKLTKPLTNLLKNDTRFEWTSAQEESFEILKQKLCEEPVLQYPDFSKPFILTTDASGIAVGGILSQGEINKDQPIAYASRTLTDNEIKYDTYEKEALAIVYCVKHFRPYLYGRKFTLVTDHKPLMWFKNAQDANMRILRWRLKLAEYDYDVVYKAGKTNVNADALSRNPVNLEEIDCKIIKEKKFFNPDNPEDAEIISKMLEESDNEEEEDDDFQLYLSDTEEVEGTIPENDPDNNADSLPFTPEELNEPPALQITEKVLIHDPPKQDKVQTRSQAKKQKIIDDLEKRNDPPDKNLDIEEKETETEDGKEEEEREEQEIINQNLKLNKTKPIIIENKAIKCNVIDSRELLFLRKDNVAYFVDIYGKPLDSGSQKLFERNEVPNLGSLVLGKAKVVKYKNHYHMALPISETQRESPTVTLNHIVSTVKDLRSIIEDLHLETLSIAKTDYVNNVPWNNIKTQLQLIFIDSPTKLIICNGQIKYPPKDLRSVIIGEMHCSPTGGHRGVTKTYNRIKHNYCWENLKLDVQKYIQQCLQCQLKKLVRVKTKQPMVITDTPGSSFDKVALDIVGPLPKTERGSEYILTLQDQLTKFCMGIPLPNQTSETIAEAFVDRFICVLGAPKAILTDQGRNFISDLMKKIAKIFKIRKFRTTAFHPQSNGSLERSHHALGEYLKQFANERKEWDRWIGLAMFNYNTSVHEATKHTPYELVFGKIARIPSNDLLAPEDKLANYEEYLINLVTQLHTIQGNARENVVEAKHRSKKYYDKKINPQNFKPGDYVFLLKEPKPGKFGDQYTGPHEVLEILNRNNVKIKIRKNSRIVHPNRLRISHIKKI</sequence>
<dbReference type="InterPro" id="IPR043128">
    <property type="entry name" value="Rev_trsase/Diguanyl_cyclase"/>
</dbReference>
<evidence type="ECO:0000313" key="13">
    <source>
        <dbReference type="Proteomes" id="UP000036403"/>
    </source>
</evidence>
<dbReference type="InterPro" id="IPR021109">
    <property type="entry name" value="Peptidase_aspartic_dom_sf"/>
</dbReference>
<dbReference type="GO" id="GO:0008233">
    <property type="term" value="F:peptidase activity"/>
    <property type="evidence" value="ECO:0007669"/>
    <property type="project" value="UniProtKB-KW"/>
</dbReference>
<dbReference type="GO" id="GO:0004519">
    <property type="term" value="F:endonuclease activity"/>
    <property type="evidence" value="ECO:0007669"/>
    <property type="project" value="UniProtKB-KW"/>
</dbReference>
<feature type="compositionally biased region" description="Acidic residues" evidence="9">
    <location>
        <begin position="1494"/>
        <end position="1511"/>
    </location>
</feature>
<dbReference type="Gene3D" id="1.10.340.70">
    <property type="match status" value="1"/>
</dbReference>
<evidence type="ECO:0000256" key="3">
    <source>
        <dbReference type="ARBA" id="ARBA00022679"/>
    </source>
</evidence>
<protein>
    <recommendedName>
        <fullName evidence="1">RNA-directed DNA polymerase</fullName>
        <ecNumber evidence="1">2.7.7.49</ecNumber>
    </recommendedName>
</protein>
<keyword evidence="2" id="KW-0645">Protease</keyword>
<dbReference type="InterPro" id="IPR001878">
    <property type="entry name" value="Znf_CCHC"/>
</dbReference>
<feature type="compositionally biased region" description="Acidic residues" evidence="9">
    <location>
        <begin position="1420"/>
        <end position="1430"/>
    </location>
</feature>
<dbReference type="Pfam" id="PF17921">
    <property type="entry name" value="Integrase_H2C2"/>
    <property type="match status" value="1"/>
</dbReference>
<name>A0A0J7N7Q7_LASNI</name>